<comment type="caution">
    <text evidence="1">The sequence shown here is derived from an EMBL/GenBank/DDBJ whole genome shotgun (WGS) entry which is preliminary data.</text>
</comment>
<reference evidence="1" key="1">
    <citation type="submission" date="2023-07" db="EMBL/GenBank/DDBJ databases">
        <title>WGS assembly of Phaseolus vulgaris.</title>
        <authorList>
            <person name="Schmutz J."/>
            <person name="Mcclean P."/>
            <person name="Shu S."/>
            <person name="Cregan P."/>
            <person name="Rokhsar D."/>
            <person name="Jackson S."/>
        </authorList>
    </citation>
    <scope>NUCLEOTIDE SEQUENCE</scope>
</reference>
<evidence type="ECO:0000313" key="1">
    <source>
        <dbReference type="EMBL" id="KAK6646051.1"/>
    </source>
</evidence>
<sequence length="185" mass="20654">MFIHHASFHLTTPLIASNPKVFLSDKDIKGPNILDPELGLLLHNQGCQAFIQEDHHLIKLKQLSVQERDQREEDNKDHNQEEQKQQQRNNILVTNTLKLEILSSYVGSDNEDDGYATPTSSDKKVPAILECPGAPKKSKAKAAMKRKACGRRIVLDLPQDLESLFPAPCMVDLAGGGVNKRVKHC</sequence>
<proteinExistence type="predicted"/>
<accession>A0ACC3P0I8</accession>
<dbReference type="Proteomes" id="UP000000226">
    <property type="component" value="Unassembled WGS sequence"/>
</dbReference>
<evidence type="ECO:0000313" key="2">
    <source>
        <dbReference type="Proteomes" id="UP000000226"/>
    </source>
</evidence>
<protein>
    <submittedName>
        <fullName evidence="1">Uncharacterized protein</fullName>
    </submittedName>
</protein>
<keyword evidence="2" id="KW-1185">Reference proteome</keyword>
<dbReference type="EMBL" id="MU967757">
    <property type="protein sequence ID" value="KAK6646051.1"/>
    <property type="molecule type" value="Genomic_DNA"/>
</dbReference>
<name>A0ACC3P0I8_PHAVU</name>
<gene>
    <name evidence="1" type="ORF">PHAVU_L004943</name>
</gene>
<organism evidence="1 2">
    <name type="scientific">Phaseolus vulgaris</name>
    <name type="common">Kidney bean</name>
    <name type="synonym">French bean</name>
    <dbReference type="NCBI Taxonomy" id="3885"/>
    <lineage>
        <taxon>Eukaryota</taxon>
        <taxon>Viridiplantae</taxon>
        <taxon>Streptophyta</taxon>
        <taxon>Embryophyta</taxon>
        <taxon>Tracheophyta</taxon>
        <taxon>Spermatophyta</taxon>
        <taxon>Magnoliopsida</taxon>
        <taxon>eudicotyledons</taxon>
        <taxon>Gunneridae</taxon>
        <taxon>Pentapetalae</taxon>
        <taxon>rosids</taxon>
        <taxon>fabids</taxon>
        <taxon>Fabales</taxon>
        <taxon>Fabaceae</taxon>
        <taxon>Papilionoideae</taxon>
        <taxon>50 kb inversion clade</taxon>
        <taxon>NPAAA clade</taxon>
        <taxon>indigoferoid/millettioid clade</taxon>
        <taxon>Phaseoleae</taxon>
        <taxon>Phaseolus</taxon>
    </lineage>
</organism>